<dbReference type="Proteomes" id="UP000727407">
    <property type="component" value="Unassembled WGS sequence"/>
</dbReference>
<accession>A0A8J4U4L6</accession>
<feature type="region of interest" description="Disordered" evidence="1">
    <location>
        <begin position="1"/>
        <end position="78"/>
    </location>
</feature>
<keyword evidence="3" id="KW-1185">Reference proteome</keyword>
<feature type="compositionally biased region" description="Low complexity" evidence="1">
    <location>
        <begin position="48"/>
        <end position="61"/>
    </location>
</feature>
<organism evidence="2 3">
    <name type="scientific">Clarias magur</name>
    <name type="common">Asian catfish</name>
    <name type="synonym">Macropteronotus magur</name>
    <dbReference type="NCBI Taxonomy" id="1594786"/>
    <lineage>
        <taxon>Eukaryota</taxon>
        <taxon>Metazoa</taxon>
        <taxon>Chordata</taxon>
        <taxon>Craniata</taxon>
        <taxon>Vertebrata</taxon>
        <taxon>Euteleostomi</taxon>
        <taxon>Actinopterygii</taxon>
        <taxon>Neopterygii</taxon>
        <taxon>Teleostei</taxon>
        <taxon>Ostariophysi</taxon>
        <taxon>Siluriformes</taxon>
        <taxon>Clariidae</taxon>
        <taxon>Clarias</taxon>
    </lineage>
</organism>
<feature type="compositionally biased region" description="Low complexity" evidence="1">
    <location>
        <begin position="68"/>
        <end position="78"/>
    </location>
</feature>
<comment type="caution">
    <text evidence="2">The sequence shown here is derived from an EMBL/GenBank/DDBJ whole genome shotgun (WGS) entry which is preliminary data.</text>
</comment>
<dbReference type="AlphaFoldDB" id="A0A8J4U4L6"/>
<feature type="non-terminal residue" evidence="2">
    <location>
        <position position="118"/>
    </location>
</feature>
<feature type="compositionally biased region" description="Basic and acidic residues" evidence="1">
    <location>
        <begin position="11"/>
        <end position="28"/>
    </location>
</feature>
<evidence type="ECO:0000313" key="2">
    <source>
        <dbReference type="EMBL" id="KAF5899978.1"/>
    </source>
</evidence>
<dbReference type="EMBL" id="QNUK01000149">
    <property type="protein sequence ID" value="KAF5899978.1"/>
    <property type="molecule type" value="Genomic_DNA"/>
</dbReference>
<proteinExistence type="predicted"/>
<reference evidence="2" key="1">
    <citation type="submission" date="2020-07" db="EMBL/GenBank/DDBJ databases">
        <title>Clarias magur genome sequencing, assembly and annotation.</title>
        <authorList>
            <person name="Kushwaha B."/>
            <person name="Kumar R."/>
            <person name="Das P."/>
            <person name="Joshi C.G."/>
            <person name="Kumar D."/>
            <person name="Nagpure N.S."/>
            <person name="Pandey M."/>
            <person name="Agarwal S."/>
            <person name="Srivastava S."/>
            <person name="Singh M."/>
            <person name="Sahoo L."/>
            <person name="Jayasankar P."/>
            <person name="Meher P.K."/>
            <person name="Koringa P.G."/>
            <person name="Iquebal M.A."/>
            <person name="Das S.P."/>
            <person name="Bit A."/>
            <person name="Patnaik S."/>
            <person name="Patel N."/>
            <person name="Shah T.M."/>
            <person name="Hinsu A."/>
            <person name="Jena J.K."/>
        </authorList>
    </citation>
    <scope>NUCLEOTIDE SEQUENCE</scope>
    <source>
        <strain evidence="2">CIFAMagur01</strain>
        <tissue evidence="2">Testis</tissue>
    </source>
</reference>
<evidence type="ECO:0000313" key="3">
    <source>
        <dbReference type="Proteomes" id="UP000727407"/>
    </source>
</evidence>
<protein>
    <submittedName>
        <fullName evidence="2">Zinc finger protein 91-like</fullName>
    </submittedName>
</protein>
<gene>
    <name evidence="2" type="ORF">DAT39_010308</name>
</gene>
<sequence length="118" mass="12504">MAAVYSGKQTRLRENVEKASSENERDSCAESSADPARPGEALRAESSAAGQAVRAGAPAPEAQEHAEVAASASASVPAIRIKEEPFEEGEYVTVHVDDVDEEGWEEQSGRGADFGRDE</sequence>
<evidence type="ECO:0000256" key="1">
    <source>
        <dbReference type="SAM" id="MobiDB-lite"/>
    </source>
</evidence>
<feature type="region of interest" description="Disordered" evidence="1">
    <location>
        <begin position="96"/>
        <end position="118"/>
    </location>
</feature>
<name>A0A8J4U4L6_CLAMG</name>
<dbReference type="OrthoDB" id="6105938at2759"/>